<dbReference type="Proteomes" id="UP000596004">
    <property type="component" value="Chromosome"/>
</dbReference>
<keyword evidence="1" id="KW-0472">Membrane</keyword>
<keyword evidence="1" id="KW-1133">Transmembrane helix</keyword>
<name>A0A7T9DK67_9ARCH</name>
<evidence type="ECO:0000313" key="3">
    <source>
        <dbReference type="EMBL" id="QQR92817.1"/>
    </source>
</evidence>
<keyword evidence="1" id="KW-0812">Transmembrane</keyword>
<protein>
    <submittedName>
        <fullName evidence="3">VWA domain-containing protein</fullName>
    </submittedName>
</protein>
<dbReference type="InterPro" id="IPR013211">
    <property type="entry name" value="LVIVD"/>
</dbReference>
<evidence type="ECO:0000259" key="2">
    <source>
        <dbReference type="PROSITE" id="PS50234"/>
    </source>
</evidence>
<dbReference type="AlphaFoldDB" id="A0A7T9DK67"/>
<dbReference type="PROSITE" id="PS50234">
    <property type="entry name" value="VWFA"/>
    <property type="match status" value="1"/>
</dbReference>
<dbReference type="Pfam" id="PF08309">
    <property type="entry name" value="LVIVD"/>
    <property type="match status" value="6"/>
</dbReference>
<dbReference type="SUPFAM" id="SSF53300">
    <property type="entry name" value="vWA-like"/>
    <property type="match status" value="2"/>
</dbReference>
<feature type="transmembrane region" description="Helical" evidence="1">
    <location>
        <begin position="12"/>
        <end position="34"/>
    </location>
</feature>
<dbReference type="Pfam" id="PF00092">
    <property type="entry name" value="VWA"/>
    <property type="match status" value="1"/>
</dbReference>
<feature type="domain" description="VWFA" evidence="2">
    <location>
        <begin position="879"/>
        <end position="982"/>
    </location>
</feature>
<gene>
    <name evidence="3" type="ORF">IPJ89_01065</name>
</gene>
<reference evidence="3" key="1">
    <citation type="submission" date="2020-11" db="EMBL/GenBank/DDBJ databases">
        <title>Connecting structure to function with the recovery of over 1000 high-quality activated sludge metagenome-assembled genomes encoding full-length rRNA genes using long-read sequencing.</title>
        <authorList>
            <person name="Singleton C.M."/>
            <person name="Petriglieri F."/>
            <person name="Kristensen J.M."/>
            <person name="Kirkegaard R.H."/>
            <person name="Michaelsen T.Y."/>
            <person name="Andersen M.H."/>
            <person name="Karst S.M."/>
            <person name="Dueholm M.S."/>
            <person name="Nielsen P.H."/>
            <person name="Albertsen M."/>
        </authorList>
    </citation>
    <scope>NUCLEOTIDE SEQUENCE</scope>
    <source>
        <strain evidence="3">Fred_18-Q3-R57-64_BAT3C.431</strain>
    </source>
</reference>
<dbReference type="Gene3D" id="3.40.50.410">
    <property type="entry name" value="von Willebrand factor, type A domain"/>
    <property type="match status" value="2"/>
</dbReference>
<accession>A0A7T9DK67</accession>
<organism evidence="3">
    <name type="scientific">Candidatus Iainarchaeum sp</name>
    <dbReference type="NCBI Taxonomy" id="3101447"/>
    <lineage>
        <taxon>Archaea</taxon>
        <taxon>Candidatus Iainarchaeota</taxon>
        <taxon>Candidatus Iainarchaeia</taxon>
        <taxon>Candidatus Iainarchaeales</taxon>
        <taxon>Candidatus Iainarchaeaceae</taxon>
        <taxon>Candidatus Iainarchaeum</taxon>
    </lineage>
</organism>
<dbReference type="EMBL" id="CP064981">
    <property type="protein sequence ID" value="QQR92817.1"/>
    <property type="molecule type" value="Genomic_DNA"/>
</dbReference>
<dbReference type="SUPFAM" id="SSF101908">
    <property type="entry name" value="Putative isomerase YbhE"/>
    <property type="match status" value="1"/>
</dbReference>
<dbReference type="InterPro" id="IPR036465">
    <property type="entry name" value="vWFA_dom_sf"/>
</dbReference>
<proteinExistence type="predicted"/>
<sequence length="1209" mass="127734">MPHDYYSIPSQRGFAFSADVVLALILVSAVALLVSLPNQPTSFLEERRVADQYVDDIFLAMDHSGFVSNEIDTNGFSSATLQNIYSYIRTLLPPQYDLYVELTSYPVDVNSCQSAQDFSSCFPDANRTALQHGTALPNSAPFVHGRRVFFKQQPASQCTGGLAPHAGGIYAPYSPPLALAEDANINFDVNIFPAGPLTCDQNITVSLTVTTSSGTRRPVDMMLVFDRSGSMSWGGQVSTTAAIGIEVDQNYAFVADSTAGLRDLNVSSPGLPLIMGTYNSPGTANDVDVNGNYAYLADGSSGLRIVNVTNKASPSSTSQLDVGGTAYGVASRDGVTYVSTYDNSSIDVETTTNNSPNQNLYIGRSSSQASAAQSFAPGVDFISGFSVRLRKVGSPPDITAHLRTSISGSDLNSVTIAASSVGTSSSGAYVDVNFAGMVPLTSGSTYFIVLTTASNSSSNYYEWKARGSSPYSGGQAYQNTTSQSWDAYLRTYFVPGLVVVDTSNKASPRVIGASALEDAYHIALSGDYAYAANGTNGFRIFDISAAQPSVVGNCSTAAGCNISSGTTYDVWPSGNYAYVANGSQGLRVVNISNPASPSLVATYNTPGTAYTVRLKDTNAIVADDSSLQVIDVTTPASPALATSYATPYSYRDLEVQGEWAYIAVDSGIPGVITIDLRVGPKLNQAKTSATTFVDFNGWNSSSDQMGLVSFSSSATLDQALTKTYSLVDTAVNNLVSNGGTAAGDGINTATTHFGTAQTDVSNTGSQNQVLYIGQNSTNESAVQAYQPVLPYLSRADLYIRRVGNPSSPLVVELRSSISGSAIVSATIPASSVGTSYALVQANFNTTSVTPGTTYYLVATTATNNASNYYQWGASSSNPYSGGQAYQNTTLQSTWDARFATYGGYTNPSALKFQILLGDGQTNSGANSSTAAITASNSGIIIYTIGFGEDADASELSNIASLTGGQYYYAADQNALSAVYQLIAQTIQVIAQDANIYTTFGNGTVIVDDGNGTAIGNGLIFDINTLAPQPWVSSYTFNIPCTTTLACSSSLLSVPGSTTQFQYLDSNGVPQVKDWNEFITTPFNYRDLNVDIQAGNLISTNNVDLTVRVISNGTLDTNGTSVNFYRGNPSPSTLVGSQSIPFLCGSQSPGCLASSYSFTQNIPAEGDLFAVVNPSGTIPECSYNNQDFIYCYTRPQTQFFTLDYWAWIRG</sequence>
<dbReference type="CDD" id="cd00198">
    <property type="entry name" value="vWFA"/>
    <property type="match status" value="1"/>
</dbReference>
<evidence type="ECO:0000256" key="1">
    <source>
        <dbReference type="SAM" id="Phobius"/>
    </source>
</evidence>
<dbReference type="InterPro" id="IPR002035">
    <property type="entry name" value="VWF_A"/>
</dbReference>